<dbReference type="AlphaFoldDB" id="A0A7S4A9K9"/>
<evidence type="ECO:0000256" key="1">
    <source>
        <dbReference type="SAM" id="SignalP"/>
    </source>
</evidence>
<feature type="chain" id="PRO_5030709790" description="Amine oxidase" evidence="1">
    <location>
        <begin position="19"/>
        <end position="317"/>
    </location>
</feature>
<gene>
    <name evidence="2" type="ORF">PAUS00366_LOCUS1041</name>
</gene>
<evidence type="ECO:0000313" key="2">
    <source>
        <dbReference type="EMBL" id="CAE0708321.1"/>
    </source>
</evidence>
<accession>A0A7S4A9K9</accession>
<organism evidence="2">
    <name type="scientific">Pseudo-nitzschia australis</name>
    <dbReference type="NCBI Taxonomy" id="44445"/>
    <lineage>
        <taxon>Eukaryota</taxon>
        <taxon>Sar</taxon>
        <taxon>Stramenopiles</taxon>
        <taxon>Ochrophyta</taxon>
        <taxon>Bacillariophyta</taxon>
        <taxon>Bacillariophyceae</taxon>
        <taxon>Bacillariophycidae</taxon>
        <taxon>Bacillariales</taxon>
        <taxon>Bacillariaceae</taxon>
        <taxon>Pseudo-nitzschia</taxon>
    </lineage>
</organism>
<evidence type="ECO:0008006" key="3">
    <source>
        <dbReference type="Google" id="ProtNLM"/>
    </source>
</evidence>
<keyword evidence="1" id="KW-0732">Signal</keyword>
<name>A0A7S4A9K9_9STRA</name>
<feature type="signal peptide" evidence="1">
    <location>
        <begin position="1"/>
        <end position="18"/>
    </location>
</feature>
<reference evidence="2" key="1">
    <citation type="submission" date="2021-01" db="EMBL/GenBank/DDBJ databases">
        <authorList>
            <person name="Corre E."/>
            <person name="Pelletier E."/>
            <person name="Niang G."/>
            <person name="Scheremetjew M."/>
            <person name="Finn R."/>
            <person name="Kale V."/>
            <person name="Holt S."/>
            <person name="Cochrane G."/>
            <person name="Meng A."/>
            <person name="Brown T."/>
            <person name="Cohen L."/>
        </authorList>
    </citation>
    <scope>NUCLEOTIDE SEQUENCE</scope>
    <source>
        <strain evidence="2">10249 10 AB</strain>
    </source>
</reference>
<sequence>MMITRLAFLVQVASTVSAFQAFQPSPTTARSVSSSTRLQVTPAEAIATLSTSQENIIRKIQTTISDLEAKDDFTWKGNDVVVDSSPVTLDARDAAGPSNVAWLSSLCVDSKMSALQVFNGPLNDVPHLVSRCVVLGGDKMRLTIDFRPRGYGAYEMRRPDGSYPGPDELGRKSFEYSGARSDYDKKFGTEEVKEFLSSFPLEGAVPCDIPPTELDLLTRGPLYTCIDMPLTEANVDVVVAAREKAAYYWLSWSQEPEHEHRPGAPINSQYVYDTKYKQNAFGALMSEYTAIFGADGGKQLAIGDSGPLDEAYVGGGS</sequence>
<dbReference type="EMBL" id="HBIX01001383">
    <property type="protein sequence ID" value="CAE0708321.1"/>
    <property type="molecule type" value="Transcribed_RNA"/>
</dbReference>
<proteinExistence type="predicted"/>
<protein>
    <recommendedName>
        <fullName evidence="3">Amine oxidase</fullName>
    </recommendedName>
</protein>